<dbReference type="Pfam" id="PF07713">
    <property type="entry name" value="DUF1604"/>
    <property type="match status" value="1"/>
</dbReference>
<feature type="region of interest" description="Disordered" evidence="1">
    <location>
        <begin position="446"/>
        <end position="472"/>
    </location>
</feature>
<protein>
    <recommendedName>
        <fullName evidence="2">G-patch domain-containing protein</fullName>
    </recommendedName>
</protein>
<feature type="region of interest" description="Disordered" evidence="1">
    <location>
        <begin position="242"/>
        <end position="270"/>
    </location>
</feature>
<dbReference type="Pfam" id="PF26093">
    <property type="entry name" value="HTH_TGH"/>
    <property type="match status" value="1"/>
</dbReference>
<keyword evidence="4" id="KW-1185">Reference proteome</keyword>
<feature type="region of interest" description="Disordered" evidence="1">
    <location>
        <begin position="575"/>
        <end position="600"/>
    </location>
</feature>
<sequence>MNTGRLKRKLDNLGVDTHSRKANESFCLVGTPLPPLEKSKDTGEFVPLWKQDVRDEQGRRRLHGAFTGGFSAGYYNTVGSKEGWTPSTFVSSRNDRAKAQAARPEDYMDAEDMQDIREGRSVVDNTDEMQFGSNIMQSTGQDDESLASVLRATTLPAAQDSAGARILKKMGWKLGQGIGPRVTLRQRKLQDKQAFVSGRVAAGDLLTGEDDSVDDEAAKHKYPPRDTPVVVFRRKENAHGVGYLPGTRLDEEGRKQGNAPKGPTISAGFGLGAVNEADDDDVDIYDSGGMKTSGNRVAYEFGEEEKVVLGPGQIQSSPHVKGGNAQGPTQQRIFNDGKPIVAGFVPSDRPALDERWFPLPEVPQGWTPDPKRVWASSATKENVQATGVGLKDVAPSGMSHAEWKRTQKSADERGALLGETPLPAAKRSVFDFLSSKDRERIQKVAKDGVARPAAVGETPAHAPAPELPPSMGLPGSYTIPRLESHVASAALRGFQPFTSNPDKQARYTAYLKNQVDPDESPLLVGRMVTEAMRKEMEEFVKSAEIFKPMSVAMAGRFTTARVVENGPKIFEGLHQPSAEEIQAKEDEEQQKKVGEEKELSPKAHAAKVGMFGMLTREKSVWLPAKLLCKRFGVKPPNPEAEEDTRPPGTGADKYEADVDDSVDTGNGGATDPYASFFPPAGSTTANDGPGKRDLGNVGLGEDERQGADTLTYEKPSMDVFKAIFASDDEDSDDESDMDSKEGIPGPQDNEKAVIAPKQTPISKPVFPSDGPVDVKTFKPTFIPRGEKDDGVEKKRDKKRKRDLEKTLVSFGDEEEGGEGLSVQPMKKRRKNKSDKKSRSRGADEDSTDIWVEKPPPDVVVKDMATQPSASAETVGPLAKEGGIRKGRMRAVDYM</sequence>
<dbReference type="STRING" id="1314674.A0A0D7B1P6"/>
<dbReference type="InterPro" id="IPR000467">
    <property type="entry name" value="G_patch_dom"/>
</dbReference>
<dbReference type="PANTHER" id="PTHR13384">
    <property type="entry name" value="G PATCH DOMAIN-CONTAINING PROTEIN 1"/>
    <property type="match status" value="1"/>
</dbReference>
<feature type="region of interest" description="Disordered" evidence="1">
    <location>
        <begin position="631"/>
        <end position="856"/>
    </location>
</feature>
<dbReference type="Proteomes" id="UP000054007">
    <property type="component" value="Unassembled WGS sequence"/>
</dbReference>
<proteinExistence type="predicted"/>
<name>A0A0D7B1P6_9AGAR</name>
<evidence type="ECO:0000313" key="4">
    <source>
        <dbReference type="Proteomes" id="UP000054007"/>
    </source>
</evidence>
<dbReference type="OrthoDB" id="20507at2759"/>
<dbReference type="PROSITE" id="PS50174">
    <property type="entry name" value="G_PATCH"/>
    <property type="match status" value="1"/>
</dbReference>
<organism evidence="3 4">
    <name type="scientific">Cylindrobasidium torrendii FP15055 ss-10</name>
    <dbReference type="NCBI Taxonomy" id="1314674"/>
    <lineage>
        <taxon>Eukaryota</taxon>
        <taxon>Fungi</taxon>
        <taxon>Dikarya</taxon>
        <taxon>Basidiomycota</taxon>
        <taxon>Agaricomycotina</taxon>
        <taxon>Agaricomycetes</taxon>
        <taxon>Agaricomycetidae</taxon>
        <taxon>Agaricales</taxon>
        <taxon>Marasmiineae</taxon>
        <taxon>Physalacriaceae</taxon>
        <taxon>Cylindrobasidium</taxon>
    </lineage>
</organism>
<dbReference type="GO" id="GO:0003723">
    <property type="term" value="F:RNA binding"/>
    <property type="evidence" value="ECO:0007669"/>
    <property type="project" value="TreeGrafter"/>
</dbReference>
<dbReference type="InterPro" id="IPR011666">
    <property type="entry name" value="DUF1604"/>
</dbReference>
<reference evidence="3 4" key="1">
    <citation type="journal article" date="2015" name="Fungal Genet. Biol.">
        <title>Evolution of novel wood decay mechanisms in Agaricales revealed by the genome sequences of Fistulina hepatica and Cylindrobasidium torrendii.</title>
        <authorList>
            <person name="Floudas D."/>
            <person name="Held B.W."/>
            <person name="Riley R."/>
            <person name="Nagy L.G."/>
            <person name="Koehler G."/>
            <person name="Ransdell A.S."/>
            <person name="Younus H."/>
            <person name="Chow J."/>
            <person name="Chiniquy J."/>
            <person name="Lipzen A."/>
            <person name="Tritt A."/>
            <person name="Sun H."/>
            <person name="Haridas S."/>
            <person name="LaButti K."/>
            <person name="Ohm R.A."/>
            <person name="Kues U."/>
            <person name="Blanchette R.A."/>
            <person name="Grigoriev I.V."/>
            <person name="Minto R.E."/>
            <person name="Hibbett D.S."/>
        </authorList>
    </citation>
    <scope>NUCLEOTIDE SEQUENCE [LARGE SCALE GENOMIC DNA]</scope>
    <source>
        <strain evidence="3 4">FP15055 ss-10</strain>
    </source>
</reference>
<dbReference type="AlphaFoldDB" id="A0A0D7B1P6"/>
<evidence type="ECO:0000259" key="2">
    <source>
        <dbReference type="PROSITE" id="PS50174"/>
    </source>
</evidence>
<dbReference type="GO" id="GO:0006397">
    <property type="term" value="P:mRNA processing"/>
    <property type="evidence" value="ECO:0007669"/>
    <property type="project" value="InterPro"/>
</dbReference>
<dbReference type="GO" id="GO:0005634">
    <property type="term" value="C:nucleus"/>
    <property type="evidence" value="ECO:0007669"/>
    <property type="project" value="TreeGrafter"/>
</dbReference>
<dbReference type="PANTHER" id="PTHR13384:SF19">
    <property type="entry name" value="G PATCH DOMAIN-CONTAINING PROTEIN 1"/>
    <property type="match status" value="1"/>
</dbReference>
<accession>A0A0D7B1P6</accession>
<evidence type="ECO:0000313" key="3">
    <source>
        <dbReference type="EMBL" id="KIY64089.1"/>
    </source>
</evidence>
<dbReference type="EMBL" id="KN880654">
    <property type="protein sequence ID" value="KIY64089.1"/>
    <property type="molecule type" value="Genomic_DNA"/>
</dbReference>
<feature type="compositionally biased region" description="Basic and acidic residues" evidence="1">
    <location>
        <begin position="784"/>
        <end position="794"/>
    </location>
</feature>
<feature type="compositionally biased region" description="Acidic residues" evidence="1">
    <location>
        <begin position="726"/>
        <end position="736"/>
    </location>
</feature>
<feature type="compositionally biased region" description="Basic and acidic residues" evidence="1">
    <location>
        <begin position="581"/>
        <end position="600"/>
    </location>
</feature>
<feature type="domain" description="G-patch" evidence="2">
    <location>
        <begin position="159"/>
        <end position="179"/>
    </location>
</feature>
<dbReference type="Pfam" id="PF01585">
    <property type="entry name" value="G-patch"/>
    <property type="match status" value="1"/>
</dbReference>
<feature type="compositionally biased region" description="Basic and acidic residues" evidence="1">
    <location>
        <begin position="834"/>
        <end position="843"/>
    </location>
</feature>
<evidence type="ECO:0000256" key="1">
    <source>
        <dbReference type="SAM" id="MobiDB-lite"/>
    </source>
</evidence>
<gene>
    <name evidence="3" type="ORF">CYLTODRAFT_381352</name>
</gene>